<feature type="region of interest" description="Disordered" evidence="1">
    <location>
        <begin position="54"/>
        <end position="122"/>
    </location>
</feature>
<dbReference type="AlphaFoldDB" id="A0A6N8FWA5"/>
<dbReference type="EMBL" id="NAPY01000021">
    <property type="protein sequence ID" value="MUL37408.1"/>
    <property type="molecule type" value="Genomic_DNA"/>
</dbReference>
<feature type="compositionally biased region" description="Polar residues" evidence="1">
    <location>
        <begin position="94"/>
        <end position="104"/>
    </location>
</feature>
<dbReference type="OrthoDB" id="531088at2"/>
<proteinExistence type="predicted"/>
<evidence type="ECO:0000256" key="1">
    <source>
        <dbReference type="SAM" id="MobiDB-lite"/>
    </source>
</evidence>
<evidence type="ECO:0000313" key="3">
    <source>
        <dbReference type="Proteomes" id="UP000441797"/>
    </source>
</evidence>
<feature type="compositionally biased region" description="Basic and acidic residues" evidence="1">
    <location>
        <begin position="108"/>
        <end position="122"/>
    </location>
</feature>
<keyword evidence="3" id="KW-1185">Reference proteome</keyword>
<gene>
    <name evidence="2" type="ORF">BWI75_13985</name>
</gene>
<organism evidence="2 3">
    <name type="scientific">Gloeocapsopsis dulcis AAB1 = 1H9</name>
    <dbReference type="NCBI Taxonomy" id="1433147"/>
    <lineage>
        <taxon>Bacteria</taxon>
        <taxon>Bacillati</taxon>
        <taxon>Cyanobacteriota</taxon>
        <taxon>Cyanophyceae</taxon>
        <taxon>Oscillatoriophycideae</taxon>
        <taxon>Chroococcales</taxon>
        <taxon>Chroococcaceae</taxon>
        <taxon>Gloeocapsopsis</taxon>
        <taxon>Gloeocapsopsis dulcis</taxon>
    </lineage>
</organism>
<feature type="compositionally biased region" description="Low complexity" evidence="1">
    <location>
        <begin position="57"/>
        <end position="69"/>
    </location>
</feature>
<comment type="caution">
    <text evidence="2">The sequence shown here is derived from an EMBL/GenBank/DDBJ whole genome shotgun (WGS) entry which is preliminary data.</text>
</comment>
<dbReference type="RefSeq" id="WP_105221289.1">
    <property type="nucleotide sequence ID" value="NZ_CAWNSU010000084.1"/>
</dbReference>
<accession>A0A6N8FWA5</accession>
<name>A0A6N8FWA5_9CHRO</name>
<dbReference type="Proteomes" id="UP000441797">
    <property type="component" value="Unassembled WGS sequence"/>
</dbReference>
<reference evidence="2 3" key="1">
    <citation type="journal article" date="2019" name="Front. Microbiol.">
        <title>Genomic Features for Desiccation Tolerance and Sugar Biosynthesis in the Extremophile Gloeocapsopsis sp. UTEX B3054.</title>
        <authorList>
            <person name="Urrejola C."/>
            <person name="Alcorta J."/>
            <person name="Salas L."/>
            <person name="Vasquez M."/>
            <person name="Polz M.F."/>
            <person name="Vicuna R."/>
            <person name="Diez B."/>
        </authorList>
    </citation>
    <scope>NUCLEOTIDE SEQUENCE [LARGE SCALE GENOMIC DNA]</scope>
    <source>
        <strain evidence="2 3">1H9</strain>
    </source>
</reference>
<evidence type="ECO:0000313" key="2">
    <source>
        <dbReference type="EMBL" id="MUL37408.1"/>
    </source>
</evidence>
<sequence length="122" mass="13117">MADEEIRPNPDQATTQEAQLAAESIAEGKEKVTDIDFDADYAAAQQMSVSDIDRTDAGAQAAQKATAPQFEVSQPEETRTETTTGNPEDYKQMAQESSAESTTEVSDDLVKKALDKGKADNS</sequence>
<protein>
    <submittedName>
        <fullName evidence="2">Uncharacterized protein</fullName>
    </submittedName>
</protein>